<comment type="similarity">
    <text evidence="8">Belongs to the binding-protein-dependent transport system permease family.</text>
</comment>
<feature type="transmembrane region" description="Helical" evidence="8">
    <location>
        <begin position="232"/>
        <end position="251"/>
    </location>
</feature>
<dbReference type="Proteomes" id="UP000294200">
    <property type="component" value="Unassembled WGS sequence"/>
</dbReference>
<dbReference type="PROSITE" id="PS50928">
    <property type="entry name" value="ABC_TM1"/>
    <property type="match status" value="1"/>
</dbReference>
<dbReference type="Pfam" id="PF00528">
    <property type="entry name" value="BPD_transp_1"/>
    <property type="match status" value="1"/>
</dbReference>
<dbReference type="AlphaFoldDB" id="A0A4V6N9E7"/>
<keyword evidence="5 8" id="KW-0812">Transmembrane</keyword>
<feature type="transmembrane region" description="Helical" evidence="8">
    <location>
        <begin position="58"/>
        <end position="80"/>
    </location>
</feature>
<organism evidence="10 11">
    <name type="scientific">Paraburkholderia steynii</name>
    <dbReference type="NCBI Taxonomy" id="1245441"/>
    <lineage>
        <taxon>Bacteria</taxon>
        <taxon>Pseudomonadati</taxon>
        <taxon>Pseudomonadota</taxon>
        <taxon>Betaproteobacteria</taxon>
        <taxon>Burkholderiales</taxon>
        <taxon>Burkholderiaceae</taxon>
        <taxon>Paraburkholderia</taxon>
    </lineage>
</organism>
<feature type="transmembrane region" description="Helical" evidence="8">
    <location>
        <begin position="119"/>
        <end position="147"/>
    </location>
</feature>
<evidence type="ECO:0000256" key="2">
    <source>
        <dbReference type="ARBA" id="ARBA00022448"/>
    </source>
</evidence>
<comment type="caution">
    <text evidence="10">The sequence shown here is derived from an EMBL/GenBank/DDBJ whole genome shotgun (WGS) entry which is preliminary data.</text>
</comment>
<gene>
    <name evidence="10" type="ORF">BZM27_31885</name>
</gene>
<keyword evidence="4" id="KW-0997">Cell inner membrane</keyword>
<evidence type="ECO:0000313" key="10">
    <source>
        <dbReference type="EMBL" id="TCG05688.1"/>
    </source>
</evidence>
<dbReference type="PANTHER" id="PTHR43357">
    <property type="entry name" value="INNER MEMBRANE ABC TRANSPORTER PERMEASE PROTEIN YDCV"/>
    <property type="match status" value="1"/>
</dbReference>
<reference evidence="10 11" key="1">
    <citation type="submission" date="2017-02" db="EMBL/GenBank/DDBJ databases">
        <title>Paraburkholderia sophoroidis sp. nov. and Paraburkholderia steynii sp. nov. rhizobial symbionts of the fynbos legume Hypocalyptus sophoroides.</title>
        <authorList>
            <person name="Steenkamp E.T."/>
            <person name="Beukes C.W."/>
            <person name="Van Zyl E."/>
            <person name="Avontuur J."/>
            <person name="Chan W.Y."/>
            <person name="Hassen A."/>
            <person name="Palmer M."/>
            <person name="Mthombeni L."/>
            <person name="Phalane F."/>
            <person name="Sereme K."/>
            <person name="Venter S.N."/>
        </authorList>
    </citation>
    <scope>NUCLEOTIDE SEQUENCE [LARGE SCALE GENOMIC DNA]</scope>
    <source>
        <strain evidence="10 11">HC1.1ba</strain>
    </source>
</reference>
<dbReference type="InterPro" id="IPR000515">
    <property type="entry name" value="MetI-like"/>
</dbReference>
<evidence type="ECO:0000256" key="4">
    <source>
        <dbReference type="ARBA" id="ARBA00022519"/>
    </source>
</evidence>
<name>A0A4V6N9E7_9BURK</name>
<keyword evidence="7 8" id="KW-0472">Membrane</keyword>
<evidence type="ECO:0000256" key="8">
    <source>
        <dbReference type="RuleBase" id="RU363032"/>
    </source>
</evidence>
<proteinExistence type="inferred from homology"/>
<evidence type="ECO:0000259" key="9">
    <source>
        <dbReference type="PROSITE" id="PS50928"/>
    </source>
</evidence>
<evidence type="ECO:0000256" key="5">
    <source>
        <dbReference type="ARBA" id="ARBA00022692"/>
    </source>
</evidence>
<keyword evidence="3" id="KW-1003">Cell membrane</keyword>
<dbReference type="GO" id="GO:0005886">
    <property type="term" value="C:plasma membrane"/>
    <property type="evidence" value="ECO:0007669"/>
    <property type="project" value="UniProtKB-SubCell"/>
</dbReference>
<accession>A0A4V6N9E7</accession>
<feature type="domain" description="ABC transmembrane type-1" evidence="9">
    <location>
        <begin position="1"/>
        <end position="251"/>
    </location>
</feature>
<evidence type="ECO:0000256" key="1">
    <source>
        <dbReference type="ARBA" id="ARBA00004429"/>
    </source>
</evidence>
<evidence type="ECO:0000256" key="7">
    <source>
        <dbReference type="ARBA" id="ARBA00023136"/>
    </source>
</evidence>
<protein>
    <submittedName>
        <fullName evidence="10">ABC transporter permease</fullName>
    </submittedName>
</protein>
<evidence type="ECO:0000313" key="11">
    <source>
        <dbReference type="Proteomes" id="UP000294200"/>
    </source>
</evidence>
<dbReference type="CDD" id="cd06261">
    <property type="entry name" value="TM_PBP2"/>
    <property type="match status" value="1"/>
</dbReference>
<evidence type="ECO:0000256" key="3">
    <source>
        <dbReference type="ARBA" id="ARBA00022475"/>
    </source>
</evidence>
<evidence type="ECO:0000256" key="6">
    <source>
        <dbReference type="ARBA" id="ARBA00022989"/>
    </source>
</evidence>
<keyword evidence="2 8" id="KW-0813">Transport</keyword>
<dbReference type="Gene3D" id="1.10.3720.10">
    <property type="entry name" value="MetI-like"/>
    <property type="match status" value="2"/>
</dbReference>
<dbReference type="EMBL" id="MWML01000152">
    <property type="protein sequence ID" value="TCG05688.1"/>
    <property type="molecule type" value="Genomic_DNA"/>
</dbReference>
<dbReference type="GO" id="GO:0055085">
    <property type="term" value="P:transmembrane transport"/>
    <property type="evidence" value="ECO:0007669"/>
    <property type="project" value="InterPro"/>
</dbReference>
<dbReference type="SUPFAM" id="SSF161098">
    <property type="entry name" value="MetI-like"/>
    <property type="match status" value="1"/>
</dbReference>
<dbReference type="InterPro" id="IPR035906">
    <property type="entry name" value="MetI-like_sf"/>
</dbReference>
<keyword evidence="11" id="KW-1185">Reference proteome</keyword>
<keyword evidence="6 8" id="KW-1133">Transmembrane helix</keyword>
<dbReference type="PANTHER" id="PTHR43357:SF4">
    <property type="entry name" value="INNER MEMBRANE ABC TRANSPORTER PERMEASE PROTEIN YDCV"/>
    <property type="match status" value="1"/>
</dbReference>
<sequence length="266" mass="28959">MKQNGFWGLLFNALFLTFILAPLVVVMLVAFTDKGFISMPFDGASLRWFRAILENGDIVSAFWLSVRLAFAAATIGVALARARRARDCALPLHGPRRADELLPLADDDSRRRARHRVPALPCSLLHLSGSFWALVATHVIVVLPYALRLALSSAVGLDRDAERAALSCGASRFTAFRRVVLPMIRTGVAGGWVLSFIQSFDELTMTIFVATPGTTTLPVAMYNQIAQTIDPLVASVSAVLIVGTVLLMVLLDRMVGLDRILIGEAR</sequence>
<feature type="transmembrane region" description="Helical" evidence="8">
    <location>
        <begin position="7"/>
        <end position="31"/>
    </location>
</feature>
<comment type="subcellular location">
    <subcellularLocation>
        <location evidence="1">Cell inner membrane</location>
        <topology evidence="1">Multi-pass membrane protein</topology>
    </subcellularLocation>
    <subcellularLocation>
        <location evidence="8">Cell membrane</location>
        <topology evidence="8">Multi-pass membrane protein</topology>
    </subcellularLocation>
</comment>